<gene>
    <name evidence="1" type="ORF">QR680_000812</name>
</gene>
<dbReference type="Proteomes" id="UP001175271">
    <property type="component" value="Unassembled WGS sequence"/>
</dbReference>
<comment type="caution">
    <text evidence="1">The sequence shown here is derived from an EMBL/GenBank/DDBJ whole genome shotgun (WGS) entry which is preliminary data.</text>
</comment>
<name>A0AA39GVY7_9BILA</name>
<proteinExistence type="predicted"/>
<protein>
    <submittedName>
        <fullName evidence="1">Uncharacterized protein</fullName>
    </submittedName>
</protein>
<accession>A0AA39GVY7</accession>
<organism evidence="1 2">
    <name type="scientific">Steinernema hermaphroditum</name>
    <dbReference type="NCBI Taxonomy" id="289476"/>
    <lineage>
        <taxon>Eukaryota</taxon>
        <taxon>Metazoa</taxon>
        <taxon>Ecdysozoa</taxon>
        <taxon>Nematoda</taxon>
        <taxon>Chromadorea</taxon>
        <taxon>Rhabditida</taxon>
        <taxon>Tylenchina</taxon>
        <taxon>Panagrolaimomorpha</taxon>
        <taxon>Strongyloidoidea</taxon>
        <taxon>Steinernematidae</taxon>
        <taxon>Steinernema</taxon>
    </lineage>
</organism>
<dbReference type="EMBL" id="JAUCMV010000005">
    <property type="protein sequence ID" value="KAK0394575.1"/>
    <property type="molecule type" value="Genomic_DNA"/>
</dbReference>
<reference evidence="1" key="1">
    <citation type="submission" date="2023-06" db="EMBL/GenBank/DDBJ databases">
        <title>Genomic analysis of the entomopathogenic nematode Steinernema hermaphroditum.</title>
        <authorList>
            <person name="Schwarz E.M."/>
            <person name="Heppert J.K."/>
            <person name="Baniya A."/>
            <person name="Schwartz H.T."/>
            <person name="Tan C.-H."/>
            <person name="Antoshechkin I."/>
            <person name="Sternberg P.W."/>
            <person name="Goodrich-Blair H."/>
            <person name="Dillman A.R."/>
        </authorList>
    </citation>
    <scope>NUCLEOTIDE SEQUENCE</scope>
    <source>
        <strain evidence="1">PS9179</strain>
        <tissue evidence="1">Whole animal</tissue>
    </source>
</reference>
<evidence type="ECO:0000313" key="1">
    <source>
        <dbReference type="EMBL" id="KAK0394575.1"/>
    </source>
</evidence>
<keyword evidence="2" id="KW-1185">Reference proteome</keyword>
<dbReference type="AlphaFoldDB" id="A0AA39GVY7"/>
<evidence type="ECO:0000313" key="2">
    <source>
        <dbReference type="Proteomes" id="UP001175271"/>
    </source>
</evidence>
<sequence length="198" mass="22373">MADLNADTMTDVDVDSCIVWTGENLLQVRLHKAIGSCKCVLQQLARQIEDTITSLFNVDDLLDGELPLFYRKSQTLHQLINEKPTAVEVEDDCKYFKPSRKEFDICFPDTTKMNSKTLSYYIGSITVFLEHISNAGTLLNNSRPVYKLERVFPSVDSPSEVPSNGVYSDDITYFAIRMDRTFADGSTCYTRLEGNIDA</sequence>